<feature type="region of interest" description="Disordered" evidence="1">
    <location>
        <begin position="1"/>
        <end position="40"/>
    </location>
</feature>
<organism evidence="3 4">
    <name type="scientific">Olea europaea subsp. europaea</name>
    <dbReference type="NCBI Taxonomy" id="158383"/>
    <lineage>
        <taxon>Eukaryota</taxon>
        <taxon>Viridiplantae</taxon>
        <taxon>Streptophyta</taxon>
        <taxon>Embryophyta</taxon>
        <taxon>Tracheophyta</taxon>
        <taxon>Spermatophyta</taxon>
        <taxon>Magnoliopsida</taxon>
        <taxon>eudicotyledons</taxon>
        <taxon>Gunneridae</taxon>
        <taxon>Pentapetalae</taxon>
        <taxon>asterids</taxon>
        <taxon>lamiids</taxon>
        <taxon>Lamiales</taxon>
        <taxon>Oleaceae</taxon>
        <taxon>Oleeae</taxon>
        <taxon>Olea</taxon>
    </lineage>
</organism>
<protein>
    <submittedName>
        <fullName evidence="3">Sulfate adenylyltransferase subunit 2</fullName>
    </submittedName>
</protein>
<name>A0A8S0PZE5_OLEEU</name>
<keyword evidence="2" id="KW-1133">Transmembrane helix</keyword>
<dbReference type="GO" id="GO:0016779">
    <property type="term" value="F:nucleotidyltransferase activity"/>
    <property type="evidence" value="ECO:0007669"/>
    <property type="project" value="UniProtKB-KW"/>
</dbReference>
<keyword evidence="4" id="KW-1185">Reference proteome</keyword>
<accession>A0A8S0PZE5</accession>
<evidence type="ECO:0000256" key="1">
    <source>
        <dbReference type="SAM" id="MobiDB-lite"/>
    </source>
</evidence>
<keyword evidence="2" id="KW-0812">Transmembrane</keyword>
<dbReference type="EMBL" id="CACTIH010000363">
    <property type="protein sequence ID" value="CAA2960024.1"/>
    <property type="molecule type" value="Genomic_DNA"/>
</dbReference>
<dbReference type="AlphaFoldDB" id="A0A8S0PZE5"/>
<dbReference type="PANTHER" id="PTHR36393">
    <property type="entry name" value="SULFATE ADENYLYLTRANSFERASE SUBUNIT"/>
    <property type="match status" value="1"/>
</dbReference>
<sequence length="211" mass="22966">MAQVLSLRPRPPIPTTTQIPSHQPVSTPSKLTGPTQPTRSWTSLQHSLKCRGRFSCLFSDNGKKEQARKALESALGGKKVEFEKWDKEIKNREEAGGGGNSGGGGWFGWGGRFGGSNGDHFWQEAQQASLTILGILAMYLIVAKGDVLLAVIFNPLLFALRGTRTGFTFLTSKITNRVYGRNHTDVPTIPQQEVTAGVSAKERVVGKWGSE</sequence>
<dbReference type="Proteomes" id="UP000594638">
    <property type="component" value="Unassembled WGS sequence"/>
</dbReference>
<keyword evidence="3" id="KW-0808">Transferase</keyword>
<dbReference type="Gramene" id="OE9A020163T1">
    <property type="protein sequence ID" value="OE9A020163C1"/>
    <property type="gene ID" value="OE9A020163"/>
</dbReference>
<feature type="compositionally biased region" description="Polar residues" evidence="1">
    <location>
        <begin position="25"/>
        <end position="40"/>
    </location>
</feature>
<reference evidence="3 4" key="1">
    <citation type="submission" date="2019-12" db="EMBL/GenBank/DDBJ databases">
        <authorList>
            <person name="Alioto T."/>
            <person name="Alioto T."/>
            <person name="Gomez Garrido J."/>
        </authorList>
    </citation>
    <scope>NUCLEOTIDE SEQUENCE [LARGE SCALE GENOMIC DNA]</scope>
</reference>
<evidence type="ECO:0000313" key="3">
    <source>
        <dbReference type="EMBL" id="CAA2960024.1"/>
    </source>
</evidence>
<dbReference type="PANTHER" id="PTHR36393:SF1">
    <property type="entry name" value="SULFATE ADENYLYLTRANSFERASE SUBUNIT"/>
    <property type="match status" value="1"/>
</dbReference>
<dbReference type="OrthoDB" id="2017354at2759"/>
<comment type="caution">
    <text evidence="3">The sequence shown here is derived from an EMBL/GenBank/DDBJ whole genome shotgun (WGS) entry which is preliminary data.</text>
</comment>
<evidence type="ECO:0000313" key="4">
    <source>
        <dbReference type="Proteomes" id="UP000594638"/>
    </source>
</evidence>
<feature type="compositionally biased region" description="Low complexity" evidence="1">
    <location>
        <begin position="15"/>
        <end position="24"/>
    </location>
</feature>
<feature type="transmembrane region" description="Helical" evidence="2">
    <location>
        <begin position="136"/>
        <end position="160"/>
    </location>
</feature>
<gene>
    <name evidence="3" type="ORF">OLEA9_A020163</name>
</gene>
<keyword evidence="3" id="KW-0548">Nucleotidyltransferase</keyword>
<proteinExistence type="predicted"/>
<keyword evidence="2" id="KW-0472">Membrane</keyword>
<evidence type="ECO:0000256" key="2">
    <source>
        <dbReference type="SAM" id="Phobius"/>
    </source>
</evidence>